<gene>
    <name evidence="1" type="ORF">DHETER_LOCUS13621</name>
</gene>
<accession>A0ACA9Q502</accession>
<dbReference type="Proteomes" id="UP000789702">
    <property type="component" value="Unassembled WGS sequence"/>
</dbReference>
<keyword evidence="2" id="KW-1185">Reference proteome</keyword>
<reference evidence="1" key="1">
    <citation type="submission" date="2021-06" db="EMBL/GenBank/DDBJ databases">
        <authorList>
            <person name="Kallberg Y."/>
            <person name="Tangrot J."/>
            <person name="Rosling A."/>
        </authorList>
    </citation>
    <scope>NUCLEOTIDE SEQUENCE</scope>
    <source>
        <strain evidence="1">IL203A</strain>
    </source>
</reference>
<organism evidence="1 2">
    <name type="scientific">Dentiscutata heterogama</name>
    <dbReference type="NCBI Taxonomy" id="1316150"/>
    <lineage>
        <taxon>Eukaryota</taxon>
        <taxon>Fungi</taxon>
        <taxon>Fungi incertae sedis</taxon>
        <taxon>Mucoromycota</taxon>
        <taxon>Glomeromycotina</taxon>
        <taxon>Glomeromycetes</taxon>
        <taxon>Diversisporales</taxon>
        <taxon>Gigasporaceae</taxon>
        <taxon>Dentiscutata</taxon>
    </lineage>
</organism>
<feature type="non-terminal residue" evidence="1">
    <location>
        <position position="1"/>
    </location>
</feature>
<dbReference type="EMBL" id="CAJVPU010038086">
    <property type="protein sequence ID" value="CAG8734016.1"/>
    <property type="molecule type" value="Genomic_DNA"/>
</dbReference>
<sequence length="48" mass="5650">KAMALSIIAKWQTPIMMITPATTEQCHQDTTKLILRFDTWKENRKLDM</sequence>
<evidence type="ECO:0000313" key="1">
    <source>
        <dbReference type="EMBL" id="CAG8734016.1"/>
    </source>
</evidence>
<evidence type="ECO:0000313" key="2">
    <source>
        <dbReference type="Proteomes" id="UP000789702"/>
    </source>
</evidence>
<name>A0ACA9Q502_9GLOM</name>
<protein>
    <submittedName>
        <fullName evidence="1">13937_t:CDS:1</fullName>
    </submittedName>
</protein>
<comment type="caution">
    <text evidence="1">The sequence shown here is derived from an EMBL/GenBank/DDBJ whole genome shotgun (WGS) entry which is preliminary data.</text>
</comment>
<proteinExistence type="predicted"/>